<dbReference type="PANTHER" id="PTHR10520">
    <property type="entry name" value="TRIFUNCTIONAL PURINE BIOSYNTHETIC PROTEIN ADENOSINE-3-RELATED"/>
    <property type="match status" value="1"/>
</dbReference>
<dbReference type="InterPro" id="IPR010918">
    <property type="entry name" value="PurM-like_C_dom"/>
</dbReference>
<evidence type="ECO:0000256" key="11">
    <source>
        <dbReference type="ARBA" id="ARBA00049057"/>
    </source>
</evidence>
<evidence type="ECO:0000256" key="9">
    <source>
        <dbReference type="ARBA" id="ARBA00032931"/>
    </source>
</evidence>
<name>A0A6J4IHD9_9ACTN</name>
<dbReference type="EC" id="6.3.3.1" evidence="3 12"/>
<accession>A0A6J4IHD9</accession>
<keyword evidence="12" id="KW-0963">Cytoplasm</keyword>
<dbReference type="EMBL" id="CADCSY010000096">
    <property type="protein sequence ID" value="CAA9250511.1"/>
    <property type="molecule type" value="Genomic_DNA"/>
</dbReference>
<dbReference type="SUPFAM" id="SSF55326">
    <property type="entry name" value="PurM N-terminal domain-like"/>
    <property type="match status" value="1"/>
</dbReference>
<dbReference type="InterPro" id="IPR036921">
    <property type="entry name" value="PurM-like_N_sf"/>
</dbReference>
<evidence type="ECO:0000256" key="12">
    <source>
        <dbReference type="HAMAP-Rule" id="MF_00741"/>
    </source>
</evidence>
<evidence type="ECO:0000256" key="7">
    <source>
        <dbReference type="ARBA" id="ARBA00022840"/>
    </source>
</evidence>
<dbReference type="InterPro" id="IPR004733">
    <property type="entry name" value="PurM_cligase"/>
</dbReference>
<comment type="subcellular location">
    <subcellularLocation>
        <location evidence="12">Cytoplasm</location>
    </subcellularLocation>
</comment>
<dbReference type="InterPro" id="IPR036676">
    <property type="entry name" value="PurM-like_C_sf"/>
</dbReference>
<keyword evidence="7 12" id="KW-0067">ATP-binding</keyword>
<dbReference type="InterPro" id="IPR016188">
    <property type="entry name" value="PurM-like_N"/>
</dbReference>
<evidence type="ECO:0000256" key="3">
    <source>
        <dbReference type="ARBA" id="ARBA00013047"/>
    </source>
</evidence>
<evidence type="ECO:0000256" key="6">
    <source>
        <dbReference type="ARBA" id="ARBA00022741"/>
    </source>
</evidence>
<comment type="pathway">
    <text evidence="1 12">Purine metabolism; IMP biosynthesis via de novo pathway; 5-amino-1-(5-phospho-D-ribosyl)imidazole from N(2)-formyl-N(1)-(5-phospho-D-ribosyl)glycinamide: step 2/2.</text>
</comment>
<dbReference type="GO" id="GO:0006189">
    <property type="term" value="P:'de novo' IMP biosynthetic process"/>
    <property type="evidence" value="ECO:0007669"/>
    <property type="project" value="UniProtKB-UniRule"/>
</dbReference>
<dbReference type="GO" id="GO:0004637">
    <property type="term" value="F:phosphoribosylamine-glycine ligase activity"/>
    <property type="evidence" value="ECO:0007669"/>
    <property type="project" value="TreeGrafter"/>
</dbReference>
<proteinExistence type="inferred from homology"/>
<evidence type="ECO:0000256" key="5">
    <source>
        <dbReference type="ARBA" id="ARBA00022598"/>
    </source>
</evidence>
<dbReference type="UniPathway" id="UPA00074">
    <property type="reaction ID" value="UER00129"/>
</dbReference>
<comment type="catalytic activity">
    <reaction evidence="11 12">
        <text>2-formamido-N(1)-(5-O-phospho-beta-D-ribosyl)acetamidine + ATP = 5-amino-1-(5-phospho-beta-D-ribosyl)imidazole + ADP + phosphate + H(+)</text>
        <dbReference type="Rhea" id="RHEA:23032"/>
        <dbReference type="ChEBI" id="CHEBI:15378"/>
        <dbReference type="ChEBI" id="CHEBI:30616"/>
        <dbReference type="ChEBI" id="CHEBI:43474"/>
        <dbReference type="ChEBI" id="CHEBI:137981"/>
        <dbReference type="ChEBI" id="CHEBI:147287"/>
        <dbReference type="ChEBI" id="CHEBI:456216"/>
        <dbReference type="EC" id="6.3.3.1"/>
    </reaction>
</comment>
<dbReference type="GO" id="GO:0046084">
    <property type="term" value="P:adenine biosynthetic process"/>
    <property type="evidence" value="ECO:0007669"/>
    <property type="project" value="TreeGrafter"/>
</dbReference>
<dbReference type="FunFam" id="3.30.1330.10:FF:000001">
    <property type="entry name" value="Phosphoribosylformylglycinamidine cyclo-ligase"/>
    <property type="match status" value="1"/>
</dbReference>
<dbReference type="Pfam" id="PF02769">
    <property type="entry name" value="AIRS_C"/>
    <property type="match status" value="1"/>
</dbReference>
<organism evidence="15">
    <name type="scientific">uncultured Acidimicrobiales bacterium</name>
    <dbReference type="NCBI Taxonomy" id="310071"/>
    <lineage>
        <taxon>Bacteria</taxon>
        <taxon>Bacillati</taxon>
        <taxon>Actinomycetota</taxon>
        <taxon>Acidimicrobiia</taxon>
        <taxon>Acidimicrobiales</taxon>
        <taxon>environmental samples</taxon>
    </lineage>
</organism>
<keyword evidence="12" id="KW-0658">Purine biosynthesis</keyword>
<dbReference type="PANTHER" id="PTHR10520:SF12">
    <property type="entry name" value="TRIFUNCTIONAL PURINE BIOSYNTHETIC PROTEIN ADENOSINE-3"/>
    <property type="match status" value="1"/>
</dbReference>
<keyword evidence="6 12" id="KW-0547">Nucleotide-binding</keyword>
<evidence type="ECO:0000313" key="15">
    <source>
        <dbReference type="EMBL" id="CAA9250511.1"/>
    </source>
</evidence>
<evidence type="ECO:0000256" key="8">
    <source>
        <dbReference type="ARBA" id="ARBA00031908"/>
    </source>
</evidence>
<evidence type="ECO:0000256" key="1">
    <source>
        <dbReference type="ARBA" id="ARBA00004686"/>
    </source>
</evidence>
<keyword evidence="5 12" id="KW-0436">Ligase</keyword>
<protein>
    <recommendedName>
        <fullName evidence="4 12">Phosphoribosylformylglycinamidine cyclo-ligase</fullName>
        <ecNumber evidence="3 12">6.3.3.1</ecNumber>
    </recommendedName>
    <alternativeName>
        <fullName evidence="9 12">AIR synthase</fullName>
    </alternativeName>
    <alternativeName>
        <fullName evidence="10 12">AIRS</fullName>
    </alternativeName>
    <alternativeName>
        <fullName evidence="8 12">Phosphoribosyl-aminoimidazole synthetase</fullName>
    </alternativeName>
</protein>
<dbReference type="GO" id="GO:0004641">
    <property type="term" value="F:phosphoribosylformylglycinamidine cyclo-ligase activity"/>
    <property type="evidence" value="ECO:0007669"/>
    <property type="project" value="UniProtKB-UniRule"/>
</dbReference>
<dbReference type="GO" id="GO:0005829">
    <property type="term" value="C:cytosol"/>
    <property type="evidence" value="ECO:0007669"/>
    <property type="project" value="TreeGrafter"/>
</dbReference>
<dbReference type="Gene3D" id="3.90.650.10">
    <property type="entry name" value="PurM-like C-terminal domain"/>
    <property type="match status" value="1"/>
</dbReference>
<dbReference type="HAMAP" id="MF_00741">
    <property type="entry name" value="AIRS"/>
    <property type="match status" value="1"/>
</dbReference>
<reference evidence="15" key="1">
    <citation type="submission" date="2020-02" db="EMBL/GenBank/DDBJ databases">
        <authorList>
            <person name="Meier V. D."/>
        </authorList>
    </citation>
    <scope>NUCLEOTIDE SEQUENCE</scope>
    <source>
        <strain evidence="15">AVDCRST_MAG20</strain>
    </source>
</reference>
<dbReference type="Gene3D" id="3.30.1330.10">
    <property type="entry name" value="PurM-like, N-terminal domain"/>
    <property type="match status" value="1"/>
</dbReference>
<comment type="similarity">
    <text evidence="2 12">Belongs to the AIR synthase family.</text>
</comment>
<dbReference type="GO" id="GO:0005524">
    <property type="term" value="F:ATP binding"/>
    <property type="evidence" value="ECO:0007669"/>
    <property type="project" value="UniProtKB-KW"/>
</dbReference>
<dbReference type="NCBIfam" id="TIGR00878">
    <property type="entry name" value="purM"/>
    <property type="match status" value="1"/>
</dbReference>
<evidence type="ECO:0000259" key="13">
    <source>
        <dbReference type="Pfam" id="PF00586"/>
    </source>
</evidence>
<gene>
    <name evidence="12" type="primary">purM</name>
    <name evidence="15" type="ORF">AVDCRST_MAG20-2113</name>
</gene>
<dbReference type="CDD" id="cd02196">
    <property type="entry name" value="PurM"/>
    <property type="match status" value="1"/>
</dbReference>
<evidence type="ECO:0000256" key="4">
    <source>
        <dbReference type="ARBA" id="ARBA00020367"/>
    </source>
</evidence>
<dbReference type="AlphaFoldDB" id="A0A6J4IHD9"/>
<feature type="domain" description="PurM-like N-terminal" evidence="13">
    <location>
        <begin position="57"/>
        <end position="162"/>
    </location>
</feature>
<dbReference type="Pfam" id="PF00586">
    <property type="entry name" value="AIRS"/>
    <property type="match status" value="1"/>
</dbReference>
<dbReference type="SUPFAM" id="SSF56042">
    <property type="entry name" value="PurM C-terminal domain-like"/>
    <property type="match status" value="1"/>
</dbReference>
<evidence type="ECO:0000256" key="2">
    <source>
        <dbReference type="ARBA" id="ARBA00010280"/>
    </source>
</evidence>
<sequence>MVGETYAGAGVSIDAGEEAVSRIKAKVRSTLRREVMGDIGGFGGLFALDRSRHREPVLVASTDGVGTKALVAQATGRFDTIGLDLVAMCVDDLVCQGAEPLFFLDYIAVGRLDPDHIEQLVEGVAEGCRQAGAALLGGEMAEHPGAMEEGEFDLVGFAVGVAERDRLITGEHLAPGDALLGLPSPNLRSNGYSLARRVLLERAGLSLDGPAWDGAAHSLGEELLSPSVIYAPAIVELLRAVDVRAVAHVTGGGIQGNLARVLRPQLDAVVHRGTWESPRIFGEIQRLGAVAEAEMARVFNLGIGMVVAVPRRDVSEALDVLRAAGHRAVEIGELTSGTGEVELVPGPLR</sequence>
<evidence type="ECO:0000259" key="14">
    <source>
        <dbReference type="Pfam" id="PF02769"/>
    </source>
</evidence>
<evidence type="ECO:0000256" key="10">
    <source>
        <dbReference type="ARBA" id="ARBA00033093"/>
    </source>
</evidence>
<feature type="domain" description="PurM-like C-terminal" evidence="14">
    <location>
        <begin position="175"/>
        <end position="340"/>
    </location>
</feature>